<name>A0A2V4DP74_9GAMM</name>
<evidence type="ECO:0000313" key="1">
    <source>
        <dbReference type="EMBL" id="PXY91965.1"/>
    </source>
</evidence>
<dbReference type="Proteomes" id="UP000247673">
    <property type="component" value="Unassembled WGS sequence"/>
</dbReference>
<sequence>MLLVYLRDDVVIDGNIKLFHFIFTEIKVSDDVVSIEFVPDLIEKNEQTSDIDKRNKGIAHYFGFYFEEDDDKELIHTYFDSAIEAHVDRSFYDIFIRLRPFMIEHYKGNDVNLVDLAEDGFNIKITHIKK</sequence>
<reference evidence="1 2" key="1">
    <citation type="submission" date="2018-05" db="EMBL/GenBank/DDBJ databases">
        <title>Reference genomes for bee gut microbiota database.</title>
        <authorList>
            <person name="Ellegaard K.M."/>
        </authorList>
    </citation>
    <scope>NUCLEOTIDE SEQUENCE [LARGE SCALE GENOMIC DNA]</scope>
    <source>
        <strain evidence="1 2">ESL0172</strain>
    </source>
</reference>
<dbReference type="OrthoDB" id="9864135at2"/>
<accession>A0A2V4DP74</accession>
<keyword evidence="2" id="KW-1185">Reference proteome</keyword>
<protein>
    <submittedName>
        <fullName evidence="1">Uncharacterized protein</fullName>
    </submittedName>
</protein>
<dbReference type="RefSeq" id="WP_110447876.1">
    <property type="nucleotide sequence ID" value="NZ_CP132381.1"/>
</dbReference>
<dbReference type="AlphaFoldDB" id="A0A2V4DP74"/>
<dbReference type="EMBL" id="QGLO01000004">
    <property type="protein sequence ID" value="PXY91965.1"/>
    <property type="molecule type" value="Genomic_DNA"/>
</dbReference>
<evidence type="ECO:0000313" key="2">
    <source>
        <dbReference type="Proteomes" id="UP000247673"/>
    </source>
</evidence>
<proteinExistence type="predicted"/>
<organism evidence="1 2">
    <name type="scientific">Gilliamella apis</name>
    <dbReference type="NCBI Taxonomy" id="1970738"/>
    <lineage>
        <taxon>Bacteria</taxon>
        <taxon>Pseudomonadati</taxon>
        <taxon>Pseudomonadota</taxon>
        <taxon>Gammaproteobacteria</taxon>
        <taxon>Orbales</taxon>
        <taxon>Orbaceae</taxon>
        <taxon>Gilliamella</taxon>
    </lineage>
</organism>
<comment type="caution">
    <text evidence="1">The sequence shown here is derived from an EMBL/GenBank/DDBJ whole genome shotgun (WGS) entry which is preliminary data.</text>
</comment>
<gene>
    <name evidence="1" type="ORF">DKK78_06555</name>
</gene>